<evidence type="ECO:0000256" key="2">
    <source>
        <dbReference type="ARBA" id="ARBA00022692"/>
    </source>
</evidence>
<protein>
    <recommendedName>
        <fullName evidence="7">MARVEL domain-containing protein</fullName>
    </recommendedName>
</protein>
<feature type="transmembrane region" description="Helical" evidence="6">
    <location>
        <begin position="54"/>
        <end position="72"/>
    </location>
</feature>
<dbReference type="InterPro" id="IPR008253">
    <property type="entry name" value="Marvel"/>
</dbReference>
<dbReference type="InterPro" id="IPR050578">
    <property type="entry name" value="MARVEL-CKLF_proteins"/>
</dbReference>
<feature type="transmembrane region" description="Helical" evidence="6">
    <location>
        <begin position="21"/>
        <end position="48"/>
    </location>
</feature>
<evidence type="ECO:0000256" key="5">
    <source>
        <dbReference type="PROSITE-ProRule" id="PRU00581"/>
    </source>
</evidence>
<evidence type="ECO:0000256" key="6">
    <source>
        <dbReference type="SAM" id="Phobius"/>
    </source>
</evidence>
<dbReference type="VEuPathDB" id="VectorBase:GAUT040743"/>
<keyword evidence="9" id="KW-1185">Reference proteome</keyword>
<dbReference type="AlphaFoldDB" id="A0A1A9VLI1"/>
<keyword evidence="3 6" id="KW-1133">Transmembrane helix</keyword>
<evidence type="ECO:0000313" key="8">
    <source>
        <dbReference type="EnsemblMetazoa" id="GAUT040743-PA"/>
    </source>
</evidence>
<dbReference type="EnsemblMetazoa" id="GAUT040743-RA">
    <property type="protein sequence ID" value="GAUT040743-PA"/>
    <property type="gene ID" value="GAUT040743"/>
</dbReference>
<dbReference type="GO" id="GO:0016020">
    <property type="term" value="C:membrane"/>
    <property type="evidence" value="ECO:0007669"/>
    <property type="project" value="UniProtKB-SubCell"/>
</dbReference>
<proteinExistence type="predicted"/>
<sequence>MNHQSIMSTEFKYDASYLKSISGILKISCLTCCFFGFICILCSSVHLHNFRACFYNTVVLFAFVCTSSVLGARLFQLWQHKFYIFNAIKCEYYLHVFLAVACFIAASTTISLDVTAYTIATFFALLAFSFYALDAYLGYRLSRQRDVQTQTEPQTV</sequence>
<accession>A0A1A9VLI1</accession>
<feature type="domain" description="MARVEL" evidence="7">
    <location>
        <begin position="17"/>
        <end position="143"/>
    </location>
</feature>
<evidence type="ECO:0000256" key="1">
    <source>
        <dbReference type="ARBA" id="ARBA00004141"/>
    </source>
</evidence>
<organism evidence="8 9">
    <name type="scientific">Glossina austeni</name>
    <name type="common">Savannah tsetse fly</name>
    <dbReference type="NCBI Taxonomy" id="7395"/>
    <lineage>
        <taxon>Eukaryota</taxon>
        <taxon>Metazoa</taxon>
        <taxon>Ecdysozoa</taxon>
        <taxon>Arthropoda</taxon>
        <taxon>Hexapoda</taxon>
        <taxon>Insecta</taxon>
        <taxon>Pterygota</taxon>
        <taxon>Neoptera</taxon>
        <taxon>Endopterygota</taxon>
        <taxon>Diptera</taxon>
        <taxon>Brachycera</taxon>
        <taxon>Muscomorpha</taxon>
        <taxon>Hippoboscoidea</taxon>
        <taxon>Glossinidae</taxon>
        <taxon>Glossina</taxon>
    </lineage>
</organism>
<dbReference type="Proteomes" id="UP000078200">
    <property type="component" value="Unassembled WGS sequence"/>
</dbReference>
<keyword evidence="2 5" id="KW-0812">Transmembrane</keyword>
<feature type="transmembrane region" description="Helical" evidence="6">
    <location>
        <begin position="116"/>
        <end position="137"/>
    </location>
</feature>
<evidence type="ECO:0000256" key="3">
    <source>
        <dbReference type="ARBA" id="ARBA00022989"/>
    </source>
</evidence>
<evidence type="ECO:0000313" key="9">
    <source>
        <dbReference type="Proteomes" id="UP000078200"/>
    </source>
</evidence>
<evidence type="ECO:0000259" key="7">
    <source>
        <dbReference type="PROSITE" id="PS51225"/>
    </source>
</evidence>
<evidence type="ECO:0000256" key="4">
    <source>
        <dbReference type="ARBA" id="ARBA00023136"/>
    </source>
</evidence>
<dbReference type="PANTHER" id="PTHR22776:SF15">
    <property type="entry name" value="CKLF-LIKE MARVEL TRANSMEMBRANE DOMAIN-CONTAINING PROTEIN 2"/>
    <property type="match status" value="1"/>
</dbReference>
<dbReference type="STRING" id="7395.A0A1A9VLI1"/>
<dbReference type="PROSITE" id="PS51225">
    <property type="entry name" value="MARVEL"/>
    <property type="match status" value="1"/>
</dbReference>
<keyword evidence="4 5" id="KW-0472">Membrane</keyword>
<reference evidence="8" key="1">
    <citation type="submission" date="2020-05" db="UniProtKB">
        <authorList>
            <consortium name="EnsemblMetazoa"/>
        </authorList>
    </citation>
    <scope>IDENTIFICATION</scope>
    <source>
        <strain evidence="8">TTRI</strain>
    </source>
</reference>
<dbReference type="PANTHER" id="PTHR22776">
    <property type="entry name" value="MARVEL-CONTAINING POTENTIAL LIPID RAFT-ASSOCIATED PROTEIN"/>
    <property type="match status" value="1"/>
</dbReference>
<feature type="transmembrane region" description="Helical" evidence="6">
    <location>
        <begin position="92"/>
        <end position="110"/>
    </location>
</feature>
<comment type="subcellular location">
    <subcellularLocation>
        <location evidence="1">Membrane</location>
        <topology evidence="1">Multi-pass membrane protein</topology>
    </subcellularLocation>
</comment>
<name>A0A1A9VLI1_GLOAU</name>